<comment type="caution">
    <text evidence="2">The sequence shown here is derived from an EMBL/GenBank/DDBJ whole genome shotgun (WGS) entry which is preliminary data.</text>
</comment>
<name>A0ABV1A8G0_9TELE</name>
<proteinExistence type="predicted"/>
<reference evidence="2 3" key="1">
    <citation type="submission" date="2021-06" db="EMBL/GenBank/DDBJ databases">
        <authorList>
            <person name="Palmer J.M."/>
        </authorList>
    </citation>
    <scope>NUCLEOTIDE SEQUENCE [LARGE SCALE GENOMIC DNA]</scope>
    <source>
        <strain evidence="2 3">AS_MEX2019</strain>
        <tissue evidence="2">Muscle</tissue>
    </source>
</reference>
<keyword evidence="1" id="KW-1133">Transmembrane helix</keyword>
<gene>
    <name evidence="2" type="ORF">AMECASPLE_015886</name>
</gene>
<evidence type="ECO:0000256" key="1">
    <source>
        <dbReference type="SAM" id="Phobius"/>
    </source>
</evidence>
<evidence type="ECO:0008006" key="4">
    <source>
        <dbReference type="Google" id="ProtNLM"/>
    </source>
</evidence>
<dbReference type="EMBL" id="JAHRIP010085777">
    <property type="protein sequence ID" value="MEQ2314818.1"/>
    <property type="molecule type" value="Genomic_DNA"/>
</dbReference>
<sequence length="176" mass="19473">MDFTSLCTVVAVVRILSNKSQFFLHDSVTLSCVDNKNSSDWRIKRNTTNIKNNECSSSWGKRSGSNCLIDAVYLFDSGQYWCESGTGACSEVINVTVTGSKPDSFHFHPTNLLLPVVAVCLLFASAMLLYLWRNLKAKVDDDVSYTDVTFPQKLPKTNAEIPSEPTLYSTIKPGAC</sequence>
<feature type="transmembrane region" description="Helical" evidence="1">
    <location>
        <begin position="112"/>
        <end position="132"/>
    </location>
</feature>
<dbReference type="InterPro" id="IPR036179">
    <property type="entry name" value="Ig-like_dom_sf"/>
</dbReference>
<evidence type="ECO:0000313" key="3">
    <source>
        <dbReference type="Proteomes" id="UP001469553"/>
    </source>
</evidence>
<evidence type="ECO:0000313" key="2">
    <source>
        <dbReference type="EMBL" id="MEQ2314818.1"/>
    </source>
</evidence>
<dbReference type="Gene3D" id="2.60.40.10">
    <property type="entry name" value="Immunoglobulins"/>
    <property type="match status" value="1"/>
</dbReference>
<protein>
    <recommendedName>
        <fullName evidence="4">Ig-like domain-containing protein</fullName>
    </recommendedName>
</protein>
<dbReference type="Proteomes" id="UP001469553">
    <property type="component" value="Unassembled WGS sequence"/>
</dbReference>
<organism evidence="2 3">
    <name type="scientific">Ameca splendens</name>
    <dbReference type="NCBI Taxonomy" id="208324"/>
    <lineage>
        <taxon>Eukaryota</taxon>
        <taxon>Metazoa</taxon>
        <taxon>Chordata</taxon>
        <taxon>Craniata</taxon>
        <taxon>Vertebrata</taxon>
        <taxon>Euteleostomi</taxon>
        <taxon>Actinopterygii</taxon>
        <taxon>Neopterygii</taxon>
        <taxon>Teleostei</taxon>
        <taxon>Neoteleostei</taxon>
        <taxon>Acanthomorphata</taxon>
        <taxon>Ovalentaria</taxon>
        <taxon>Atherinomorphae</taxon>
        <taxon>Cyprinodontiformes</taxon>
        <taxon>Goodeidae</taxon>
        <taxon>Ameca</taxon>
    </lineage>
</organism>
<keyword evidence="1" id="KW-0472">Membrane</keyword>
<keyword evidence="1" id="KW-0812">Transmembrane</keyword>
<dbReference type="InterPro" id="IPR013783">
    <property type="entry name" value="Ig-like_fold"/>
</dbReference>
<accession>A0ABV1A8G0</accession>
<keyword evidence="3" id="KW-1185">Reference proteome</keyword>
<dbReference type="SUPFAM" id="SSF48726">
    <property type="entry name" value="Immunoglobulin"/>
    <property type="match status" value="1"/>
</dbReference>